<evidence type="ECO:0000256" key="1">
    <source>
        <dbReference type="PROSITE-ProRule" id="PRU00276"/>
    </source>
</evidence>
<evidence type="ECO:0000259" key="2">
    <source>
        <dbReference type="PROSITE" id="PS50215"/>
    </source>
</evidence>
<dbReference type="AlphaFoldDB" id="A0AAV4BBW3"/>
<dbReference type="PANTHER" id="PTHR11905">
    <property type="entry name" value="ADAM A DISINTEGRIN AND METALLOPROTEASE DOMAIN"/>
    <property type="match status" value="1"/>
</dbReference>
<keyword evidence="3" id="KW-0378">Hydrolase</keyword>
<keyword evidence="4" id="KW-1185">Reference proteome</keyword>
<comment type="caution">
    <text evidence="1">Lacks conserved residue(s) required for the propagation of feature annotation.</text>
</comment>
<dbReference type="GO" id="GO:0006508">
    <property type="term" value="P:proteolysis"/>
    <property type="evidence" value="ECO:0007669"/>
    <property type="project" value="InterPro"/>
</dbReference>
<dbReference type="Proteomes" id="UP000735302">
    <property type="component" value="Unassembled WGS sequence"/>
</dbReference>
<evidence type="ECO:0000313" key="3">
    <source>
        <dbReference type="EMBL" id="GFO16239.1"/>
    </source>
</evidence>
<dbReference type="SUPFAM" id="SSF55486">
    <property type="entry name" value="Metalloproteases ('zincins'), catalytic domain"/>
    <property type="match status" value="1"/>
</dbReference>
<feature type="active site" evidence="1">
    <location>
        <position position="193"/>
    </location>
</feature>
<dbReference type="Gene3D" id="3.40.390.10">
    <property type="entry name" value="Collagenase (Catalytic Domain)"/>
    <property type="match status" value="1"/>
</dbReference>
<reference evidence="3 4" key="1">
    <citation type="journal article" date="2021" name="Elife">
        <title>Chloroplast acquisition without the gene transfer in kleptoplastic sea slugs, Plakobranchus ocellatus.</title>
        <authorList>
            <person name="Maeda T."/>
            <person name="Takahashi S."/>
            <person name="Yoshida T."/>
            <person name="Shimamura S."/>
            <person name="Takaki Y."/>
            <person name="Nagai Y."/>
            <person name="Toyoda A."/>
            <person name="Suzuki Y."/>
            <person name="Arimoto A."/>
            <person name="Ishii H."/>
            <person name="Satoh N."/>
            <person name="Nishiyama T."/>
            <person name="Hasebe M."/>
            <person name="Maruyama T."/>
            <person name="Minagawa J."/>
            <person name="Obokata J."/>
            <person name="Shigenobu S."/>
        </authorList>
    </citation>
    <scope>NUCLEOTIDE SEQUENCE [LARGE SCALE GENOMIC DNA]</scope>
</reference>
<organism evidence="3 4">
    <name type="scientific">Plakobranchus ocellatus</name>
    <dbReference type="NCBI Taxonomy" id="259542"/>
    <lineage>
        <taxon>Eukaryota</taxon>
        <taxon>Metazoa</taxon>
        <taxon>Spiralia</taxon>
        <taxon>Lophotrochozoa</taxon>
        <taxon>Mollusca</taxon>
        <taxon>Gastropoda</taxon>
        <taxon>Heterobranchia</taxon>
        <taxon>Euthyneura</taxon>
        <taxon>Panpulmonata</taxon>
        <taxon>Sacoglossa</taxon>
        <taxon>Placobranchoidea</taxon>
        <taxon>Plakobranchidae</taxon>
        <taxon>Plakobranchus</taxon>
    </lineage>
</organism>
<feature type="domain" description="Peptidase M12B" evidence="2">
    <location>
        <begin position="44"/>
        <end position="243"/>
    </location>
</feature>
<dbReference type="Pfam" id="PF01421">
    <property type="entry name" value="Reprolysin"/>
    <property type="match status" value="1"/>
</dbReference>
<name>A0AAV4BBW3_9GAST</name>
<dbReference type="EMBL" id="BLXT01004654">
    <property type="protein sequence ID" value="GFO16239.1"/>
    <property type="molecule type" value="Genomic_DNA"/>
</dbReference>
<evidence type="ECO:0000313" key="4">
    <source>
        <dbReference type="Proteomes" id="UP000735302"/>
    </source>
</evidence>
<accession>A0AAV4BBW3</accession>
<protein>
    <submittedName>
        <fullName evidence="3">A disintegrin and metalloproteinase with thrombospondin motifs 18</fullName>
    </submittedName>
</protein>
<comment type="caution">
    <text evidence="3">The sequence shown here is derived from an EMBL/GenBank/DDBJ whole genome shotgun (WGS) entry which is preliminary data.</text>
</comment>
<dbReference type="PROSITE" id="PS50215">
    <property type="entry name" value="ADAM_MEPRO"/>
    <property type="match status" value="1"/>
</dbReference>
<dbReference type="InterPro" id="IPR024079">
    <property type="entry name" value="MetalloPept_cat_dom_sf"/>
</dbReference>
<keyword evidence="3" id="KW-0482">Metalloprotease</keyword>
<dbReference type="Gene3D" id="3.40.1620.60">
    <property type="match status" value="1"/>
</dbReference>
<proteinExistence type="predicted"/>
<keyword evidence="3" id="KW-0645">Protease</keyword>
<dbReference type="GO" id="GO:0004222">
    <property type="term" value="F:metalloendopeptidase activity"/>
    <property type="evidence" value="ECO:0007669"/>
    <property type="project" value="InterPro"/>
</dbReference>
<dbReference type="PANTHER" id="PTHR11905:SF159">
    <property type="entry name" value="ADAM METALLOPROTEASE"/>
    <property type="match status" value="1"/>
</dbReference>
<dbReference type="InterPro" id="IPR001590">
    <property type="entry name" value="Peptidase_M12B"/>
</dbReference>
<sequence>MAGFPSLTPRGNYSPRKMPSLTTCACLGLSVYLSLLCGSLAQEYALEVLVVLDGPSQLRWSAKAQAAGNTVQEEAPSVMFEVNKLFRRMANQGADISVRLVDNAIFYTREHILSGKDLHKKDGETYVDPKKAQEVFKDWVKGKTFDIAIFIPGYAFLNDNLPGSATLDTVCEKGVSVINPTYDTAMLSSIAHELGHSLGLRNDGDGNNCKSNDGYIMASKQIPSHENYMTWSKCSVDLLKKKLPTKKCLAPADNTEEITAARFGHIVNVDEICMRAGSKYISRFAYKNGDYSNLCRVIACETSLKIETERKKFLIIPYGKNTKFEATYTNIRPLPGMHCGWGKTCNKGLCVKDDTVKQTWNAQCPFGDSPYLEGDIKTCREVKDKDKCKEDDYRSICCQSCA</sequence>
<gene>
    <name evidence="3" type="ORF">PoB_004274400</name>
</gene>